<dbReference type="InterPro" id="IPR000415">
    <property type="entry name" value="Nitroreductase-like"/>
</dbReference>
<dbReference type="AlphaFoldDB" id="A0A6J7IPJ9"/>
<dbReference type="Pfam" id="PF00881">
    <property type="entry name" value="Nitroreductase"/>
    <property type="match status" value="1"/>
</dbReference>
<dbReference type="InterPro" id="IPR050627">
    <property type="entry name" value="Nitroreductase/BluB"/>
</dbReference>
<evidence type="ECO:0000313" key="6">
    <source>
        <dbReference type="EMBL" id="CAB4932077.1"/>
    </source>
</evidence>
<dbReference type="SUPFAM" id="SSF55469">
    <property type="entry name" value="FMN-dependent nitroreductase-like"/>
    <property type="match status" value="1"/>
</dbReference>
<evidence type="ECO:0000256" key="1">
    <source>
        <dbReference type="SAM" id="MobiDB-lite"/>
    </source>
</evidence>
<dbReference type="PANTHER" id="PTHR23026">
    <property type="entry name" value="NADPH NITROREDUCTASE"/>
    <property type="match status" value="1"/>
</dbReference>
<feature type="region of interest" description="Disordered" evidence="1">
    <location>
        <begin position="1"/>
        <end position="23"/>
    </location>
</feature>
<sequence>MSDTDDTTLEASRPPRRPPDLDTDFFAVAGRQRACRSYTNEDVSDETLRKLLHIATRAPSAQNVQPWRFVVVREAHNREAIGRLMKQIWEAGARTIAADECEPEVFRDVDRGLGDGELAAAPVLVVVGGDSRVVHRTQIQASVITAVQNVLLGATALGLGSCLTTLATFRADEMRALVGFPPEIDPVAVIPVGHPRRLLTPPQRASLSEKVFGERYGEPWPG</sequence>
<dbReference type="EMBL" id="CAFBOL010000093">
    <property type="protein sequence ID" value="CAB5007016.1"/>
    <property type="molecule type" value="Genomic_DNA"/>
</dbReference>
<dbReference type="PANTHER" id="PTHR23026:SF123">
    <property type="entry name" value="NAD(P)H NITROREDUCTASE RV3131-RELATED"/>
    <property type="match status" value="1"/>
</dbReference>
<dbReference type="EMBL" id="CAESGF010000007">
    <property type="protein sequence ID" value="CAB4363688.1"/>
    <property type="molecule type" value="Genomic_DNA"/>
</dbReference>
<evidence type="ECO:0000313" key="3">
    <source>
        <dbReference type="EMBL" id="CAB4363688.1"/>
    </source>
</evidence>
<gene>
    <name evidence="4" type="ORF">UFOPK2656_01075</name>
    <name evidence="5" type="ORF">UFOPK3099_00687</name>
    <name evidence="6" type="ORF">UFOPK3651_01549</name>
    <name evidence="7" type="ORF">UFOPK3931_02588</name>
    <name evidence="3" type="ORF">UFOPK4189_01464</name>
</gene>
<evidence type="ECO:0000313" key="4">
    <source>
        <dbReference type="EMBL" id="CAB4717540.1"/>
    </source>
</evidence>
<reference evidence="6" key="1">
    <citation type="submission" date="2020-05" db="EMBL/GenBank/DDBJ databases">
        <authorList>
            <person name="Chiriac C."/>
            <person name="Salcher M."/>
            <person name="Ghai R."/>
            <person name="Kavagutti S V."/>
        </authorList>
    </citation>
    <scope>NUCLEOTIDE SEQUENCE</scope>
</reference>
<accession>A0A6J7IPJ9</accession>
<proteinExistence type="predicted"/>
<protein>
    <submittedName>
        <fullName evidence="6">Unannotated protein</fullName>
    </submittedName>
</protein>
<dbReference type="EMBL" id="CAFAAV010000037">
    <property type="protein sequence ID" value="CAB4810272.1"/>
    <property type="molecule type" value="Genomic_DNA"/>
</dbReference>
<dbReference type="InterPro" id="IPR029479">
    <property type="entry name" value="Nitroreductase"/>
</dbReference>
<name>A0A6J7IPJ9_9ZZZZ</name>
<evidence type="ECO:0000313" key="5">
    <source>
        <dbReference type="EMBL" id="CAB4810272.1"/>
    </source>
</evidence>
<dbReference type="EMBL" id="CAFBMT010000007">
    <property type="protein sequence ID" value="CAB4932077.1"/>
    <property type="molecule type" value="Genomic_DNA"/>
</dbReference>
<evidence type="ECO:0000259" key="2">
    <source>
        <dbReference type="Pfam" id="PF00881"/>
    </source>
</evidence>
<dbReference type="EMBL" id="CAEZYF010000005">
    <property type="protein sequence ID" value="CAB4717540.1"/>
    <property type="molecule type" value="Genomic_DNA"/>
</dbReference>
<dbReference type="CDD" id="cd02062">
    <property type="entry name" value="Nitro_FMN_reductase"/>
    <property type="match status" value="1"/>
</dbReference>
<feature type="domain" description="Nitroreductase" evidence="2">
    <location>
        <begin position="33"/>
        <end position="194"/>
    </location>
</feature>
<evidence type="ECO:0000313" key="7">
    <source>
        <dbReference type="EMBL" id="CAB5007016.1"/>
    </source>
</evidence>
<dbReference type="Gene3D" id="3.40.109.10">
    <property type="entry name" value="NADH Oxidase"/>
    <property type="match status" value="1"/>
</dbReference>
<dbReference type="GO" id="GO:0016491">
    <property type="term" value="F:oxidoreductase activity"/>
    <property type="evidence" value="ECO:0007669"/>
    <property type="project" value="InterPro"/>
</dbReference>
<organism evidence="6">
    <name type="scientific">freshwater metagenome</name>
    <dbReference type="NCBI Taxonomy" id="449393"/>
    <lineage>
        <taxon>unclassified sequences</taxon>
        <taxon>metagenomes</taxon>
        <taxon>ecological metagenomes</taxon>
    </lineage>
</organism>